<evidence type="ECO:0000313" key="3">
    <source>
        <dbReference type="Proteomes" id="UP000504610"/>
    </source>
</evidence>
<dbReference type="InterPro" id="IPR024768">
    <property type="entry name" value="Marf1"/>
</dbReference>
<evidence type="ECO:0000256" key="1">
    <source>
        <dbReference type="SAM" id="MobiDB-lite"/>
    </source>
</evidence>
<protein>
    <submittedName>
        <fullName evidence="4">Uncharacterized protein LOC108832665</fullName>
    </submittedName>
</protein>
<gene>
    <name evidence="4" type="primary">LOC108832665</name>
</gene>
<dbReference type="CDD" id="cd10910">
    <property type="entry name" value="PIN_limkain_b1_N_like"/>
    <property type="match status" value="1"/>
</dbReference>
<dbReference type="PANTHER" id="PTHR14379:SF78">
    <property type="entry name" value="NYN DOMAIN-CONTAINING PROTEIN"/>
    <property type="match status" value="1"/>
</dbReference>
<dbReference type="OrthoDB" id="1113769at2759"/>
<feature type="compositionally biased region" description="Polar residues" evidence="1">
    <location>
        <begin position="285"/>
        <end position="295"/>
    </location>
</feature>
<keyword evidence="3" id="KW-1185">Reference proteome</keyword>
<dbReference type="GO" id="GO:0010468">
    <property type="term" value="P:regulation of gene expression"/>
    <property type="evidence" value="ECO:0007669"/>
    <property type="project" value="InterPro"/>
</dbReference>
<dbReference type="RefSeq" id="XP_056859150.1">
    <property type="nucleotide sequence ID" value="XM_057003170.1"/>
</dbReference>
<evidence type="ECO:0000313" key="4">
    <source>
        <dbReference type="RefSeq" id="XP_056859150.1"/>
    </source>
</evidence>
<reference evidence="4" key="2">
    <citation type="submission" date="2025-08" db="UniProtKB">
        <authorList>
            <consortium name="RefSeq"/>
        </authorList>
    </citation>
    <scope>IDENTIFICATION</scope>
    <source>
        <tissue evidence="4">Leaf</tissue>
    </source>
</reference>
<accession>A0A9W3D5J5</accession>
<reference evidence="3" key="1">
    <citation type="journal article" date="2019" name="Database">
        <title>The radish genome database (RadishGD): an integrated information resource for radish genomics.</title>
        <authorList>
            <person name="Yu H.J."/>
            <person name="Baek S."/>
            <person name="Lee Y.J."/>
            <person name="Cho A."/>
            <person name="Mun J.H."/>
        </authorList>
    </citation>
    <scope>NUCLEOTIDE SEQUENCE [LARGE SCALE GENOMIC DNA]</scope>
    <source>
        <strain evidence="3">cv. WK10039</strain>
    </source>
</reference>
<dbReference type="Pfam" id="PF01936">
    <property type="entry name" value="NYN"/>
    <property type="match status" value="1"/>
</dbReference>
<dbReference type="PANTHER" id="PTHR14379">
    <property type="entry name" value="LIMKAIN B LKAP"/>
    <property type="match status" value="1"/>
</dbReference>
<dbReference type="Proteomes" id="UP000504610">
    <property type="component" value="Chromosome 2"/>
</dbReference>
<feature type="domain" description="NYN" evidence="2">
    <location>
        <begin position="12"/>
        <end position="78"/>
    </location>
</feature>
<dbReference type="AlphaFoldDB" id="A0A9W3D5J5"/>
<proteinExistence type="predicted"/>
<dbReference type="KEGG" id="rsz:108832665"/>
<dbReference type="GO" id="GO:0005777">
    <property type="term" value="C:peroxisome"/>
    <property type="evidence" value="ECO:0007669"/>
    <property type="project" value="InterPro"/>
</dbReference>
<dbReference type="GeneID" id="108832665"/>
<organism evidence="3 4">
    <name type="scientific">Raphanus sativus</name>
    <name type="common">Radish</name>
    <name type="synonym">Raphanus raphanistrum var. sativus</name>
    <dbReference type="NCBI Taxonomy" id="3726"/>
    <lineage>
        <taxon>Eukaryota</taxon>
        <taxon>Viridiplantae</taxon>
        <taxon>Streptophyta</taxon>
        <taxon>Embryophyta</taxon>
        <taxon>Tracheophyta</taxon>
        <taxon>Spermatophyta</taxon>
        <taxon>Magnoliopsida</taxon>
        <taxon>eudicotyledons</taxon>
        <taxon>Gunneridae</taxon>
        <taxon>Pentapetalae</taxon>
        <taxon>rosids</taxon>
        <taxon>malvids</taxon>
        <taxon>Brassicales</taxon>
        <taxon>Brassicaceae</taxon>
        <taxon>Brassiceae</taxon>
        <taxon>Raphanus</taxon>
    </lineage>
</organism>
<feature type="region of interest" description="Disordered" evidence="1">
    <location>
        <begin position="255"/>
        <end position="295"/>
    </location>
</feature>
<evidence type="ECO:0000259" key="2">
    <source>
        <dbReference type="Pfam" id="PF01936"/>
    </source>
</evidence>
<sequence length="295" mass="33463">MAGGLHPFHLETGVWWDMNTCPVPPGFDPRHVRGCIKSALEKKIGRPSVVSIYALGNLEYIPRDLLEMISSSGITLIHGLRNMMDFNGFLEEWSDNSMDTTYTMVITDDYGIAYPPLLGLFEFSKLCAYPKDGRLIALANQSNPRHRVLPCDFVWEALLSDNYADTTDEMNSTRSKPLYGSKPLYVCNICDTYFEEEFSPHLKFSTHLKGEGHRTKLFDIAARDSSNGELKHFCQVCNYPADVDFNLRLHNQSEEHKLAAKKAQEEDNCESSNRVGSGWRDKKQSLLNEANSEDH</sequence>
<name>A0A9W3D5J5_RAPSA</name>
<dbReference type="GO" id="GO:0004540">
    <property type="term" value="F:RNA nuclease activity"/>
    <property type="evidence" value="ECO:0007669"/>
    <property type="project" value="InterPro"/>
</dbReference>
<feature type="compositionally biased region" description="Basic and acidic residues" evidence="1">
    <location>
        <begin position="255"/>
        <end position="265"/>
    </location>
</feature>
<dbReference type="InterPro" id="IPR021139">
    <property type="entry name" value="NYN"/>
</dbReference>